<dbReference type="RefSeq" id="WP_183200848.1">
    <property type="nucleotide sequence ID" value="NZ_JACIEK010000009.1"/>
</dbReference>
<dbReference type="AlphaFoldDB" id="A0A7W6H669"/>
<sequence>MLFRPLAARNVRWAPLAGEGLEHLHLTATMGGIAARSVVVGERSGVPYGVTYDIRCDGDWRVTQFHVEAVHGDRLAMRSPAPGLWLADDGTERADLAGCIDLDLAGTPFTNTLPIRRLGAALSEPTELRMLYVPFDTFEAFPDAQRYRAIEPGRRYRYEAVDGTFAADLPLDEDGLVLDYPTLFLRL</sequence>
<dbReference type="InterPro" id="IPR009467">
    <property type="entry name" value="Glycolipid-bd_prot_put"/>
</dbReference>
<dbReference type="Proteomes" id="UP000542776">
    <property type="component" value="Unassembled WGS sequence"/>
</dbReference>
<name>A0A7W6H669_9HYPH</name>
<dbReference type="Pfam" id="PF06475">
    <property type="entry name" value="Glycolipid_bind"/>
    <property type="match status" value="1"/>
</dbReference>
<protein>
    <submittedName>
        <fullName evidence="1">Uncharacterized protein</fullName>
    </submittedName>
</protein>
<dbReference type="SUPFAM" id="SSF159275">
    <property type="entry name" value="PA1994-like"/>
    <property type="match status" value="1"/>
</dbReference>
<reference evidence="1 2" key="1">
    <citation type="submission" date="2020-08" db="EMBL/GenBank/DDBJ databases">
        <title>Genomic Encyclopedia of Type Strains, Phase IV (KMG-IV): sequencing the most valuable type-strain genomes for metagenomic binning, comparative biology and taxonomic classification.</title>
        <authorList>
            <person name="Goeker M."/>
        </authorList>
    </citation>
    <scope>NUCLEOTIDE SEQUENCE [LARGE SCALE GENOMIC DNA]</scope>
    <source>
        <strain evidence="1 2">DSM 102238</strain>
    </source>
</reference>
<evidence type="ECO:0000313" key="2">
    <source>
        <dbReference type="Proteomes" id="UP000542776"/>
    </source>
</evidence>
<gene>
    <name evidence="1" type="ORF">GGR04_003165</name>
</gene>
<organism evidence="1 2">
    <name type="scientific">Aureimonas pseudogalii</name>
    <dbReference type="NCBI Taxonomy" id="1744844"/>
    <lineage>
        <taxon>Bacteria</taxon>
        <taxon>Pseudomonadati</taxon>
        <taxon>Pseudomonadota</taxon>
        <taxon>Alphaproteobacteria</taxon>
        <taxon>Hyphomicrobiales</taxon>
        <taxon>Aurantimonadaceae</taxon>
        <taxon>Aureimonas</taxon>
    </lineage>
</organism>
<keyword evidence="2" id="KW-1185">Reference proteome</keyword>
<comment type="caution">
    <text evidence="1">The sequence shown here is derived from an EMBL/GenBank/DDBJ whole genome shotgun (WGS) entry which is preliminary data.</text>
</comment>
<accession>A0A7W6H669</accession>
<proteinExistence type="predicted"/>
<evidence type="ECO:0000313" key="1">
    <source>
        <dbReference type="EMBL" id="MBB3999296.1"/>
    </source>
</evidence>
<dbReference type="EMBL" id="JACIEK010000009">
    <property type="protein sequence ID" value="MBB3999296.1"/>
    <property type="molecule type" value="Genomic_DNA"/>
</dbReference>